<sequence length="120" mass="13123">MNLWNNPAGVFDFQHSLFTARAKAAAYETGAYFVDHEAAAAALQKVLGEAGTRLNWIGDNIHLTDRGSINVAGAYARAVICADAPLMLHIKTDRSKLPRYCSPDQVPAQTSRAGKRARFY</sequence>
<keyword evidence="2" id="KW-1185">Reference proteome</keyword>
<dbReference type="AlphaFoldDB" id="G7DZW2"/>
<dbReference type="EMBL" id="BABT02000076">
    <property type="protein sequence ID" value="GAA96122.1"/>
    <property type="molecule type" value="Genomic_DNA"/>
</dbReference>
<dbReference type="RefSeq" id="XP_014570748.1">
    <property type="nucleotide sequence ID" value="XM_014715262.1"/>
</dbReference>
<dbReference type="InterPro" id="IPR036514">
    <property type="entry name" value="SGNH_hydro_sf"/>
</dbReference>
<evidence type="ECO:0000313" key="2">
    <source>
        <dbReference type="Proteomes" id="UP000009131"/>
    </source>
</evidence>
<reference evidence="1 2" key="2">
    <citation type="journal article" date="2012" name="Open Biol.">
        <title>Characteristics of nucleosomes and linker DNA regions on the genome of the basidiomycete Mixia osmundae revealed by mono- and dinucleosome mapping.</title>
        <authorList>
            <person name="Nishida H."/>
            <person name="Kondo S."/>
            <person name="Matsumoto T."/>
            <person name="Suzuki Y."/>
            <person name="Yoshikawa H."/>
            <person name="Taylor T.D."/>
            <person name="Sugiyama J."/>
        </authorList>
    </citation>
    <scope>NUCLEOTIDE SEQUENCE [LARGE SCALE GENOMIC DNA]</scope>
    <source>
        <strain evidence="2">CBS 9802 / IAM 14324 / JCM 22182 / KY 12970</strain>
    </source>
</reference>
<evidence type="ECO:0008006" key="3">
    <source>
        <dbReference type="Google" id="ProtNLM"/>
    </source>
</evidence>
<dbReference type="Proteomes" id="UP000009131">
    <property type="component" value="Unassembled WGS sequence"/>
</dbReference>
<comment type="caution">
    <text evidence="1">The sequence shown here is derived from an EMBL/GenBank/DDBJ whole genome shotgun (WGS) entry which is preliminary data.</text>
</comment>
<reference evidence="1 2" key="1">
    <citation type="journal article" date="2011" name="J. Gen. Appl. Microbiol.">
        <title>Draft genome sequencing of the enigmatic basidiomycete Mixia osmundae.</title>
        <authorList>
            <person name="Nishida H."/>
            <person name="Nagatsuka Y."/>
            <person name="Sugiyama J."/>
        </authorList>
    </citation>
    <scope>NUCLEOTIDE SEQUENCE [LARGE SCALE GENOMIC DNA]</scope>
    <source>
        <strain evidence="2">CBS 9802 / IAM 14324 / JCM 22182 / KY 12970</strain>
    </source>
</reference>
<proteinExistence type="predicted"/>
<dbReference type="Gene3D" id="3.40.50.1110">
    <property type="entry name" value="SGNH hydrolase"/>
    <property type="match status" value="1"/>
</dbReference>
<dbReference type="SUPFAM" id="SSF52266">
    <property type="entry name" value="SGNH hydrolase"/>
    <property type="match status" value="1"/>
</dbReference>
<dbReference type="InParanoid" id="G7DZW2"/>
<dbReference type="HOGENOM" id="CLU_2050206_0_0_1"/>
<protein>
    <recommendedName>
        <fullName evidence="3">SGNH hydrolase-type esterase domain-containing protein</fullName>
    </recommendedName>
</protein>
<organism evidence="1 2">
    <name type="scientific">Mixia osmundae (strain CBS 9802 / IAM 14324 / JCM 22182 / KY 12970)</name>
    <dbReference type="NCBI Taxonomy" id="764103"/>
    <lineage>
        <taxon>Eukaryota</taxon>
        <taxon>Fungi</taxon>
        <taxon>Dikarya</taxon>
        <taxon>Basidiomycota</taxon>
        <taxon>Pucciniomycotina</taxon>
        <taxon>Mixiomycetes</taxon>
        <taxon>Mixiales</taxon>
        <taxon>Mixiaceae</taxon>
        <taxon>Mixia</taxon>
    </lineage>
</organism>
<name>G7DZW2_MIXOS</name>
<gene>
    <name evidence="1" type="primary">Mo02783</name>
    <name evidence="1" type="ORF">E5Q_02783</name>
</gene>
<accession>G7DZW2</accession>
<evidence type="ECO:0000313" key="1">
    <source>
        <dbReference type="EMBL" id="GAA96122.1"/>
    </source>
</evidence>